<evidence type="ECO:0000259" key="2">
    <source>
        <dbReference type="Pfam" id="PF00899"/>
    </source>
</evidence>
<dbReference type="PANTHER" id="PTHR10953:SF102">
    <property type="entry name" value="ADENYLYLTRANSFERASE AND SULFURTRANSFERASE MOCS3"/>
    <property type="match status" value="1"/>
</dbReference>
<dbReference type="CDD" id="cd00757">
    <property type="entry name" value="ThiF_MoeB_HesA_family"/>
    <property type="match status" value="1"/>
</dbReference>
<accession>A0A398B8U2</accession>
<keyword evidence="4" id="KW-1185">Reference proteome</keyword>
<dbReference type="Pfam" id="PF00899">
    <property type="entry name" value="ThiF"/>
    <property type="match status" value="1"/>
</dbReference>
<dbReference type="Gene3D" id="3.40.50.720">
    <property type="entry name" value="NAD(P)-binding Rossmann-like Domain"/>
    <property type="match status" value="1"/>
</dbReference>
<evidence type="ECO:0000313" key="3">
    <source>
        <dbReference type="EMBL" id="RID84093.1"/>
    </source>
</evidence>
<proteinExistence type="inferred from homology"/>
<feature type="domain" description="THIF-type NAD/FAD binding fold" evidence="2">
    <location>
        <begin position="5"/>
        <end position="237"/>
    </location>
</feature>
<dbReference type="RefSeq" id="WP_119117945.1">
    <property type="nucleotide sequence ID" value="NZ_QWVS01000028.1"/>
</dbReference>
<dbReference type="EMBL" id="QWVS01000028">
    <property type="protein sequence ID" value="RID84093.1"/>
    <property type="molecule type" value="Genomic_DNA"/>
</dbReference>
<name>A0A398B8U2_9BACI</name>
<dbReference type="Proteomes" id="UP000266016">
    <property type="component" value="Unassembled WGS sequence"/>
</dbReference>
<dbReference type="GO" id="GO:0008146">
    <property type="term" value="F:sulfotransferase activity"/>
    <property type="evidence" value="ECO:0007669"/>
    <property type="project" value="TreeGrafter"/>
</dbReference>
<dbReference type="InterPro" id="IPR045886">
    <property type="entry name" value="ThiF/MoeB/HesA"/>
</dbReference>
<dbReference type="GO" id="GO:0005829">
    <property type="term" value="C:cytosol"/>
    <property type="evidence" value="ECO:0007669"/>
    <property type="project" value="TreeGrafter"/>
</dbReference>
<dbReference type="AlphaFoldDB" id="A0A398B8U2"/>
<sequence>MINRYQKQALFLGNTEQEQLQQAHVLIIGAGALGSANAEMLARAGAGTITIVDRDYVEYSNLYRQHLYTEADAMNKLPKAVAAKNRLQQINSEITINSHIVDINASNIEAFIQDQSIIIDATDNFETRMVVNDAAVKQGVPFIFGACVASYGLTFSIIPGKTPCLHCLMNHLPLDGITCDTVGVIDPIVQIIASFQVTQALKLLSGHELIPTLQSIDIWKNEKADITIATMKNKHCPTCGEKATYPYLSFENQTKTDVLCGRDAVQIRPGTSLALSLDRLKESLQSLVTQVTVNPYLLSCTFENYRIVIFKDGRAIIHGTHDSKKARVVYNRIIQCYSF</sequence>
<dbReference type="GO" id="GO:0004792">
    <property type="term" value="F:thiosulfate-cyanide sulfurtransferase activity"/>
    <property type="evidence" value="ECO:0007669"/>
    <property type="project" value="TreeGrafter"/>
</dbReference>
<dbReference type="GO" id="GO:0008641">
    <property type="term" value="F:ubiquitin-like modifier activating enzyme activity"/>
    <property type="evidence" value="ECO:0007669"/>
    <property type="project" value="InterPro"/>
</dbReference>
<dbReference type="FunFam" id="3.40.50.720:FF:000080">
    <property type="entry name" value="Thiazole biosynthesis adenylyltransferase ThiF"/>
    <property type="match status" value="1"/>
</dbReference>
<dbReference type="SUPFAM" id="SSF69572">
    <property type="entry name" value="Activating enzymes of the ubiquitin-like proteins"/>
    <property type="match status" value="1"/>
</dbReference>
<dbReference type="GO" id="GO:0016779">
    <property type="term" value="F:nucleotidyltransferase activity"/>
    <property type="evidence" value="ECO:0007669"/>
    <property type="project" value="TreeGrafter"/>
</dbReference>
<reference evidence="3 4" key="1">
    <citation type="submission" date="2018-08" db="EMBL/GenBank/DDBJ databases">
        <title>Bacillus jemisoniae sp. nov., Bacillus chryseoplanitiae sp. nov., Bacillus resnikiae sp. nov., and Bacillus frankliniae sp. nov., isolated from Viking spacecraft and associated surfaces.</title>
        <authorList>
            <person name="Seuylemezian A."/>
            <person name="Vaishampayan P."/>
        </authorList>
    </citation>
    <scope>NUCLEOTIDE SEQUENCE [LARGE SCALE GENOMIC DNA]</scope>
    <source>
        <strain evidence="3 4">MA001</strain>
    </source>
</reference>
<gene>
    <name evidence="3" type="ORF">D1953_14715</name>
</gene>
<evidence type="ECO:0000256" key="1">
    <source>
        <dbReference type="ARBA" id="ARBA00009919"/>
    </source>
</evidence>
<evidence type="ECO:0000313" key="4">
    <source>
        <dbReference type="Proteomes" id="UP000266016"/>
    </source>
</evidence>
<protein>
    <submittedName>
        <fullName evidence="3">Thiamine biosynthesis protein MoeB</fullName>
    </submittedName>
</protein>
<comment type="caution">
    <text evidence="3">The sequence shown here is derived from an EMBL/GenBank/DDBJ whole genome shotgun (WGS) entry which is preliminary data.</text>
</comment>
<comment type="similarity">
    <text evidence="1">Belongs to the HesA/MoeB/ThiF family.</text>
</comment>
<dbReference type="InterPro" id="IPR035985">
    <property type="entry name" value="Ubiquitin-activating_enz"/>
</dbReference>
<dbReference type="InterPro" id="IPR000594">
    <property type="entry name" value="ThiF_NAD_FAD-bd"/>
</dbReference>
<organism evidence="3 4">
    <name type="scientific">Peribacillus asahii</name>
    <dbReference type="NCBI Taxonomy" id="228899"/>
    <lineage>
        <taxon>Bacteria</taxon>
        <taxon>Bacillati</taxon>
        <taxon>Bacillota</taxon>
        <taxon>Bacilli</taxon>
        <taxon>Bacillales</taxon>
        <taxon>Bacillaceae</taxon>
        <taxon>Peribacillus</taxon>
    </lineage>
</organism>
<dbReference type="PANTHER" id="PTHR10953">
    <property type="entry name" value="UBIQUITIN-ACTIVATING ENZYME E1"/>
    <property type="match status" value="1"/>
</dbReference>